<dbReference type="GeneID" id="6016603"/>
<dbReference type="InterPro" id="IPR039595">
    <property type="entry name" value="TE2IP/Rap1"/>
</dbReference>
<dbReference type="Gene3D" id="1.10.10.60">
    <property type="entry name" value="Homeodomain-like"/>
    <property type="match status" value="1"/>
</dbReference>
<evidence type="ECO:0000313" key="10">
    <source>
        <dbReference type="Proteomes" id="UP000001861"/>
    </source>
</evidence>
<protein>
    <recommendedName>
        <fullName evidence="8">TERF2-interacting telomeric protein 1 Myb domain-containing protein</fullName>
    </recommendedName>
</protein>
<organism evidence="9 10">
    <name type="scientific">Coprinopsis cinerea (strain Okayama-7 / 130 / ATCC MYA-4618 / FGSC 9003)</name>
    <name type="common">Inky cap fungus</name>
    <name type="synonym">Hormographiella aspergillata</name>
    <dbReference type="NCBI Taxonomy" id="240176"/>
    <lineage>
        <taxon>Eukaryota</taxon>
        <taxon>Fungi</taxon>
        <taxon>Dikarya</taxon>
        <taxon>Basidiomycota</taxon>
        <taxon>Agaricomycotina</taxon>
        <taxon>Agaricomycetes</taxon>
        <taxon>Agaricomycetidae</taxon>
        <taxon>Agaricales</taxon>
        <taxon>Agaricineae</taxon>
        <taxon>Psathyrellaceae</taxon>
        <taxon>Coprinopsis</taxon>
    </lineage>
</organism>
<evidence type="ECO:0000313" key="9">
    <source>
        <dbReference type="EMBL" id="EAU81838.2"/>
    </source>
</evidence>
<comment type="similarity">
    <text evidence="3">Belongs to the RAP1 family.</text>
</comment>
<dbReference type="EMBL" id="AACS02000002">
    <property type="protein sequence ID" value="EAU81838.2"/>
    <property type="molecule type" value="Genomic_DNA"/>
</dbReference>
<feature type="region of interest" description="Disordered" evidence="7">
    <location>
        <begin position="540"/>
        <end position="574"/>
    </location>
</feature>
<dbReference type="GO" id="GO:0010833">
    <property type="term" value="P:telomere maintenance via telomere lengthening"/>
    <property type="evidence" value="ECO:0007669"/>
    <property type="project" value="TreeGrafter"/>
</dbReference>
<comment type="caution">
    <text evidence="9">The sequence shown here is derived from an EMBL/GenBank/DDBJ whole genome shotgun (WGS) entry which is preliminary data.</text>
</comment>
<dbReference type="Proteomes" id="UP000001861">
    <property type="component" value="Unassembled WGS sequence"/>
</dbReference>
<feature type="compositionally biased region" description="Acidic residues" evidence="7">
    <location>
        <begin position="1126"/>
        <end position="1135"/>
    </location>
</feature>
<proteinExistence type="inferred from homology"/>
<keyword evidence="6" id="KW-0539">Nucleus</keyword>
<feature type="compositionally biased region" description="Basic and acidic residues" evidence="7">
    <location>
        <begin position="138"/>
        <end position="148"/>
    </location>
</feature>
<dbReference type="HOGENOM" id="CLU_258488_0_0_1"/>
<dbReference type="KEGG" id="cci:CC1G_12508"/>
<feature type="compositionally biased region" description="Acidic residues" evidence="7">
    <location>
        <begin position="1142"/>
        <end position="1188"/>
    </location>
</feature>
<feature type="region of interest" description="Disordered" evidence="7">
    <location>
        <begin position="694"/>
        <end position="713"/>
    </location>
</feature>
<evidence type="ECO:0000256" key="3">
    <source>
        <dbReference type="ARBA" id="ARBA00010467"/>
    </source>
</evidence>
<evidence type="ECO:0000256" key="2">
    <source>
        <dbReference type="ARBA" id="ARBA00004574"/>
    </source>
</evidence>
<feature type="compositionally biased region" description="Acidic residues" evidence="7">
    <location>
        <begin position="1212"/>
        <end position="1239"/>
    </location>
</feature>
<keyword evidence="5" id="KW-0779">Telomere</keyword>
<dbReference type="GO" id="GO:0031848">
    <property type="term" value="P:protection from non-homologous end joining at telomere"/>
    <property type="evidence" value="ECO:0007669"/>
    <property type="project" value="TreeGrafter"/>
</dbReference>
<feature type="region of interest" description="Disordered" evidence="7">
    <location>
        <begin position="827"/>
        <end position="872"/>
    </location>
</feature>
<feature type="compositionally biased region" description="Polar residues" evidence="7">
    <location>
        <begin position="414"/>
        <end position="423"/>
    </location>
</feature>
<feature type="compositionally biased region" description="Low complexity" evidence="7">
    <location>
        <begin position="244"/>
        <end position="259"/>
    </location>
</feature>
<feature type="compositionally biased region" description="Basic residues" evidence="7">
    <location>
        <begin position="727"/>
        <end position="737"/>
    </location>
</feature>
<feature type="region of interest" description="Disordered" evidence="7">
    <location>
        <begin position="727"/>
        <end position="802"/>
    </location>
</feature>
<evidence type="ECO:0000256" key="1">
    <source>
        <dbReference type="ARBA" id="ARBA00004123"/>
    </source>
</evidence>
<evidence type="ECO:0000259" key="8">
    <source>
        <dbReference type="Pfam" id="PF08914"/>
    </source>
</evidence>
<feature type="compositionally biased region" description="Acidic residues" evidence="7">
    <location>
        <begin position="1098"/>
        <end position="1118"/>
    </location>
</feature>
<dbReference type="GO" id="GO:0042162">
    <property type="term" value="F:telomeric DNA binding"/>
    <property type="evidence" value="ECO:0007669"/>
    <property type="project" value="TreeGrafter"/>
</dbReference>
<feature type="compositionally biased region" description="Basic and acidic residues" evidence="7">
    <location>
        <begin position="942"/>
        <end position="964"/>
    </location>
</feature>
<dbReference type="SUPFAM" id="SSF46689">
    <property type="entry name" value="Homeodomain-like"/>
    <property type="match status" value="1"/>
</dbReference>
<dbReference type="OrthoDB" id="435460at2759"/>
<dbReference type="eggNOG" id="KOG1808">
    <property type="taxonomic scope" value="Eukaryota"/>
</dbReference>
<feature type="compositionally biased region" description="Acidic residues" evidence="7">
    <location>
        <begin position="1015"/>
        <end position="1068"/>
    </location>
</feature>
<feature type="domain" description="TERF2-interacting telomeric protein 1 Myb" evidence="8">
    <location>
        <begin position="10"/>
        <end position="68"/>
    </location>
</feature>
<evidence type="ECO:0000256" key="4">
    <source>
        <dbReference type="ARBA" id="ARBA00022454"/>
    </source>
</evidence>
<evidence type="ECO:0000256" key="5">
    <source>
        <dbReference type="ARBA" id="ARBA00022895"/>
    </source>
</evidence>
<dbReference type="PANTHER" id="PTHR16466:SF6">
    <property type="entry name" value="TELOMERIC REPEAT-BINDING FACTOR 2-INTERACTING PROTEIN 1"/>
    <property type="match status" value="1"/>
</dbReference>
<keyword evidence="10" id="KW-1185">Reference proteome</keyword>
<dbReference type="PANTHER" id="PTHR16466">
    <property type="entry name" value="TELOMERE REPEAT-BINDING FACTOR 2-INTERACTING PROTEIN 1"/>
    <property type="match status" value="1"/>
</dbReference>
<dbReference type="CDD" id="cd11655">
    <property type="entry name" value="rap1_myb-like"/>
    <property type="match status" value="1"/>
</dbReference>
<sequence length="1339" mass="145336">MAAHTGRNDFTSADDNLLMQYIAKYRPEPAGRLGNALYKTLVENAERKWSWSRRHTWQSWRERYKKHQAEFDRRILKHQQKLAEKGQAKYAEEEQAEMGLKRKARDEPQASTHEKKRQKTGTLAQSNGGIGGAVNKECPAKEKPKEKSQAPPPQSKGQDADNEGQQNQAIPGDFPEEPMPDENNAPADQNPVASIYPDLNTAPSPGLSRPADPPPSGFSTSTPRPNGNAPTPPDSATKKPTSEVPKAADPVPAKPSQAPKPKPKKRRSSIHEDPFVSGSSSDHDNAPPPPLQRPSVRRQPPVYKEGAFRTTIQQSRPWPPVRKHHHSRPKPSNVQEPREQEQQTEVPPPPKDRVVQEQPHPPPPAPARRSSGNVVTSEASSSKVKLPPGHYHSREEVLDAVELPPNGAAGGTTEPHQPVNSELLNAPPKENFLAAPAPPATIHRTRLDDDPPRSISDSLRRRRPAAPSKPAESRVESVVITGASVTLVNDSGELDDRPIQLDDVFSDVRPPPRSPLVYTMQAPPPRIDLHKTLAMQRLRKRTRTRTRSSASSNSNKAPSVLSRTSSRASIAKGKAVVAPHKTATTCTTTPASPHSDAQLLQMAGRQVLLALAKRYGVTEDTVFKAYKRLKDLEKLNEYLAELQKQTEAAGEALMNSMIAEEGGEGEEGGGGGGAGAGHYGVGGGGEQDTSVFDLARVHPPGSGPASSRTTPSDLVDLRQVNKGRHSLATHGAGHGHGRGLGQGRRSSSGTQARSGARASFGGAQGHARRRSSVKPMLDIRPVHELPPTPYEPPRSTRAGRYRRSLRGAVPGELEMEALTLMNLMVAEEEGEGEESSGEGDEGEGGEAAGGRVDVEERGEVDRRKEGQGERSRVGLNDLIAMVRGMQRPPRLPQLQNMLSPPRLLDLKKAGSKSPGSDKKASVHSAGSTTTKERTRTTTTTTDRARNSTTRDHTNSATNGKDRIRTSRNSVVMASSPGEEREDSPSPADRRRSRSRSRRSSEEVLGVLSPDVGIPESDDDEDDGGEGGEDEDGGDEDGDEEDREVAGGEEDVDEEGGEEGGEVGEEDGGGEYGSGDGGEEMVVDGEEYQDQDQHREGGDFDDERGDEEGGDEDPEGQGDEVDHNPDPGEDGYEIDGDQGGGDYEVDEDQGGDDYEDGEVDQEGGELAGEEDQAEDDELGYPDHPDEEGELQYPEDQQASSDDDVYANAIDQDSASDQDASDDDDEDEQQSEPSVSDEEDQLQPSSSDGEDDEDAMDVERLLSSPERTFDPRDPYEQAVQKWSLRHDELASKVTEENVKEFRAFEKEVMKEFGGDEDVMRVLGVLYARKLLDEQDGGGDDE</sequence>
<evidence type="ECO:0000256" key="6">
    <source>
        <dbReference type="ARBA" id="ARBA00023242"/>
    </source>
</evidence>
<reference evidence="9 10" key="1">
    <citation type="journal article" date="2010" name="Proc. Natl. Acad. Sci. U.S.A.">
        <title>Insights into evolution of multicellular fungi from the assembled chromosomes of the mushroom Coprinopsis cinerea (Coprinus cinereus).</title>
        <authorList>
            <person name="Stajich J.E."/>
            <person name="Wilke S.K."/>
            <person name="Ahren D."/>
            <person name="Au C.H."/>
            <person name="Birren B.W."/>
            <person name="Borodovsky M."/>
            <person name="Burns C."/>
            <person name="Canback B."/>
            <person name="Casselton L.A."/>
            <person name="Cheng C.K."/>
            <person name="Deng J."/>
            <person name="Dietrich F.S."/>
            <person name="Fargo D.C."/>
            <person name="Farman M.L."/>
            <person name="Gathman A.C."/>
            <person name="Goldberg J."/>
            <person name="Guigo R."/>
            <person name="Hoegger P.J."/>
            <person name="Hooker J.B."/>
            <person name="Huggins A."/>
            <person name="James T.Y."/>
            <person name="Kamada T."/>
            <person name="Kilaru S."/>
            <person name="Kodira C."/>
            <person name="Kues U."/>
            <person name="Kupfer D."/>
            <person name="Kwan H.S."/>
            <person name="Lomsadze A."/>
            <person name="Li W."/>
            <person name="Lilly W.W."/>
            <person name="Ma L.J."/>
            <person name="Mackey A.J."/>
            <person name="Manning G."/>
            <person name="Martin F."/>
            <person name="Muraguchi H."/>
            <person name="Natvig D.O."/>
            <person name="Palmerini H."/>
            <person name="Ramesh M.A."/>
            <person name="Rehmeyer C.J."/>
            <person name="Roe B.A."/>
            <person name="Shenoy N."/>
            <person name="Stanke M."/>
            <person name="Ter-Hovhannisyan V."/>
            <person name="Tunlid A."/>
            <person name="Velagapudi R."/>
            <person name="Vision T.J."/>
            <person name="Zeng Q."/>
            <person name="Zolan M.E."/>
            <person name="Pukkila P.J."/>
        </authorList>
    </citation>
    <scope>NUCLEOTIDE SEQUENCE [LARGE SCALE GENOMIC DNA]</scope>
    <source>
        <strain evidence="10">Okayama-7 / 130 / ATCC MYA-4618 / FGSC 9003</strain>
    </source>
</reference>
<dbReference type="OMA" id="YSQYEDV"/>
<dbReference type="VEuPathDB" id="FungiDB:CC1G_12508"/>
<dbReference type="RefSeq" id="XP_001839979.2">
    <property type="nucleotide sequence ID" value="XM_001839927.2"/>
</dbReference>
<gene>
    <name evidence="9" type="ORF">CC1G_12508</name>
</gene>
<feature type="compositionally biased region" description="Polar residues" evidence="7">
    <location>
        <begin position="217"/>
        <end position="229"/>
    </location>
</feature>
<dbReference type="GO" id="GO:0070187">
    <property type="term" value="C:shelterin complex"/>
    <property type="evidence" value="ECO:0007669"/>
    <property type="project" value="TreeGrafter"/>
</dbReference>
<accession>A8PAF7</accession>
<feature type="compositionally biased region" description="Acidic residues" evidence="7">
    <location>
        <begin position="827"/>
        <end position="844"/>
    </location>
</feature>
<dbReference type="Pfam" id="PF08914">
    <property type="entry name" value="Myb_Rap1"/>
    <property type="match status" value="1"/>
</dbReference>
<dbReference type="InterPro" id="IPR015010">
    <property type="entry name" value="TERF2IP_Myb"/>
</dbReference>
<feature type="compositionally biased region" description="Polar residues" evidence="7">
    <location>
        <begin position="370"/>
        <end position="383"/>
    </location>
</feature>
<evidence type="ECO:0000256" key="7">
    <source>
        <dbReference type="SAM" id="MobiDB-lite"/>
    </source>
</evidence>
<feature type="region of interest" description="Disordered" evidence="7">
    <location>
        <begin position="905"/>
        <end position="1272"/>
    </location>
</feature>
<feature type="compositionally biased region" description="Basic and acidic residues" evidence="7">
    <location>
        <begin position="852"/>
        <end position="872"/>
    </location>
</feature>
<feature type="region of interest" description="Disordered" evidence="7">
    <location>
        <begin position="80"/>
        <end position="475"/>
    </location>
</feature>
<dbReference type="InParanoid" id="A8PAF7"/>
<feature type="compositionally biased region" description="Acidic residues" evidence="7">
    <location>
        <begin position="1076"/>
        <end position="1089"/>
    </location>
</feature>
<keyword evidence="4" id="KW-0158">Chromosome</keyword>
<feature type="compositionally biased region" description="Basic and acidic residues" evidence="7">
    <location>
        <begin position="81"/>
        <end position="92"/>
    </location>
</feature>
<dbReference type="InterPro" id="IPR009057">
    <property type="entry name" value="Homeodomain-like_sf"/>
</dbReference>
<feature type="compositionally biased region" description="Low complexity" evidence="7">
    <location>
        <begin position="547"/>
        <end position="557"/>
    </location>
</feature>
<feature type="region of interest" description="Disordered" evidence="7">
    <location>
        <begin position="503"/>
        <end position="522"/>
    </location>
</feature>
<feature type="compositionally biased region" description="Low complexity" evidence="7">
    <location>
        <begin position="743"/>
        <end position="761"/>
    </location>
</feature>
<name>A8PAF7_COPC7</name>
<comment type="subcellular location">
    <subcellularLocation>
        <location evidence="2">Chromosome</location>
        <location evidence="2">Telomere</location>
    </subcellularLocation>
    <subcellularLocation>
        <location evidence="1">Nucleus</location>
    </subcellularLocation>
</comment>